<feature type="domain" description="Sulfotransferase" evidence="3">
    <location>
        <begin position="8"/>
        <end position="198"/>
    </location>
</feature>
<dbReference type="GO" id="GO:0008146">
    <property type="term" value="F:sulfotransferase activity"/>
    <property type="evidence" value="ECO:0007669"/>
    <property type="project" value="InterPro"/>
</dbReference>
<evidence type="ECO:0000259" key="3">
    <source>
        <dbReference type="Pfam" id="PF00685"/>
    </source>
</evidence>
<sequence length="252" mass="28392">MPDRSVAFLIAGVQKGGTTALFDYLVEHPSLDLPGIKEAHFFDDERGIDWSAPDYGRYHALFTRPAPAVRGEATPIYLYWPNCLERIAAYNPQMKLVLLFRDPIERAWSHWRMEYGRGAETHAFAWCIREGRDRVHADPATPGFHREYSYVERGFYGAQLERLYGIFPKSQTLLLSSEDLATRPDLTLARVTDFLGVPRFSAPIAARRSHVGREMSASDHPTAEDVALLQSIYAADQRLFADLSGFPVAGST</sequence>
<dbReference type="EMBL" id="CP013002">
    <property type="protein sequence ID" value="ALL14941.1"/>
    <property type="molecule type" value="Genomic_DNA"/>
</dbReference>
<evidence type="ECO:0000256" key="1">
    <source>
        <dbReference type="ARBA" id="ARBA00022679"/>
    </source>
</evidence>
<dbReference type="Gene3D" id="3.40.50.300">
    <property type="entry name" value="P-loop containing nucleotide triphosphate hydrolases"/>
    <property type="match status" value="1"/>
</dbReference>
<dbReference type="AlphaFoldDB" id="A0A0P0P3D4"/>
<dbReference type="STRING" id="69395.AQ619_17085"/>
<organism evidence="4 5">
    <name type="scientific">Caulobacter henricii</name>
    <dbReference type="NCBI Taxonomy" id="69395"/>
    <lineage>
        <taxon>Bacteria</taxon>
        <taxon>Pseudomonadati</taxon>
        <taxon>Pseudomonadota</taxon>
        <taxon>Alphaproteobacteria</taxon>
        <taxon>Caulobacterales</taxon>
        <taxon>Caulobacteraceae</taxon>
        <taxon>Caulobacter</taxon>
    </lineage>
</organism>
<dbReference type="RefSeq" id="WP_062150509.1">
    <property type="nucleotide sequence ID" value="NZ_CP013002.1"/>
</dbReference>
<evidence type="ECO:0000313" key="5">
    <source>
        <dbReference type="Proteomes" id="UP000056905"/>
    </source>
</evidence>
<gene>
    <name evidence="4" type="ORF">AQ619_17085</name>
</gene>
<name>A0A0P0P3D4_9CAUL</name>
<keyword evidence="1 4" id="KW-0808">Transferase</keyword>
<protein>
    <submittedName>
        <fullName evidence="4">Sulfotransferase</fullName>
    </submittedName>
</protein>
<evidence type="ECO:0000256" key="2">
    <source>
        <dbReference type="ARBA" id="ARBA00023180"/>
    </source>
</evidence>
<dbReference type="InterPro" id="IPR000863">
    <property type="entry name" value="Sulfotransferase_dom"/>
</dbReference>
<dbReference type="Pfam" id="PF00685">
    <property type="entry name" value="Sulfotransfer_1"/>
    <property type="match status" value="1"/>
</dbReference>
<dbReference type="Proteomes" id="UP000056905">
    <property type="component" value="Chromosome"/>
</dbReference>
<keyword evidence="2" id="KW-0325">Glycoprotein</keyword>
<dbReference type="SUPFAM" id="SSF52540">
    <property type="entry name" value="P-loop containing nucleoside triphosphate hydrolases"/>
    <property type="match status" value="1"/>
</dbReference>
<dbReference type="PANTHER" id="PTHR10605:SF56">
    <property type="entry name" value="BIFUNCTIONAL HEPARAN SULFATE N-DEACETYLASE_N-SULFOTRANSFERASE"/>
    <property type="match status" value="1"/>
</dbReference>
<dbReference type="KEGG" id="chq:AQ619_17085"/>
<dbReference type="OrthoDB" id="981508at2"/>
<dbReference type="PANTHER" id="PTHR10605">
    <property type="entry name" value="HEPARAN SULFATE SULFOTRANSFERASE"/>
    <property type="match status" value="1"/>
</dbReference>
<keyword evidence="5" id="KW-1185">Reference proteome</keyword>
<accession>A0A0P0P3D4</accession>
<dbReference type="InterPro" id="IPR027417">
    <property type="entry name" value="P-loop_NTPase"/>
</dbReference>
<evidence type="ECO:0000313" key="4">
    <source>
        <dbReference type="EMBL" id="ALL14941.1"/>
    </source>
</evidence>
<reference evidence="4 5" key="1">
    <citation type="submission" date="2015-10" db="EMBL/GenBank/DDBJ databases">
        <title>Conservation of the essential genome among Caulobacter and Brevundimonas species.</title>
        <authorList>
            <person name="Scott D."/>
            <person name="Ely B."/>
        </authorList>
    </citation>
    <scope>NUCLEOTIDE SEQUENCE [LARGE SCALE GENOMIC DNA]</scope>
    <source>
        <strain evidence="4 5">CB4</strain>
    </source>
</reference>
<dbReference type="InterPro" id="IPR037359">
    <property type="entry name" value="NST/OST"/>
</dbReference>
<proteinExistence type="predicted"/>